<organism evidence="2">
    <name type="scientific">Streptomyces tabacisoli</name>
    <dbReference type="NCBI Taxonomy" id="3156398"/>
    <lineage>
        <taxon>Bacteria</taxon>
        <taxon>Bacillati</taxon>
        <taxon>Actinomycetota</taxon>
        <taxon>Actinomycetes</taxon>
        <taxon>Kitasatosporales</taxon>
        <taxon>Streptomycetaceae</taxon>
        <taxon>Streptomyces</taxon>
    </lineage>
</organism>
<sequence>MTAEEDTGADASRTQAATSWRIVSGAPTAEEVAAVAVALSTVLTSTRAVRATRGTGAGSRGRAPWPLSSTRRRTVTSWASGPLPGWRGAA</sequence>
<accession>A0AAU8J2T9</accession>
<evidence type="ECO:0008006" key="3">
    <source>
        <dbReference type="Google" id="ProtNLM"/>
    </source>
</evidence>
<evidence type="ECO:0000256" key="1">
    <source>
        <dbReference type="SAM" id="MobiDB-lite"/>
    </source>
</evidence>
<dbReference type="KEGG" id="stac:ABII15_31615"/>
<evidence type="ECO:0000313" key="2">
    <source>
        <dbReference type="EMBL" id="XCJ74240.1"/>
    </source>
</evidence>
<feature type="region of interest" description="Disordered" evidence="1">
    <location>
        <begin position="50"/>
        <end position="90"/>
    </location>
</feature>
<dbReference type="RefSeq" id="WP_353945685.1">
    <property type="nucleotide sequence ID" value="NZ_CP159534.1"/>
</dbReference>
<dbReference type="EMBL" id="CP159534">
    <property type="protein sequence ID" value="XCJ74240.1"/>
    <property type="molecule type" value="Genomic_DNA"/>
</dbReference>
<gene>
    <name evidence="2" type="ORF">ABII15_31615</name>
</gene>
<reference evidence="2" key="1">
    <citation type="submission" date="2024-06" db="EMBL/GenBank/DDBJ databases">
        <title>Streptomyces sp. strain HUAS MG91 genome sequences.</title>
        <authorList>
            <person name="Mo P."/>
        </authorList>
    </citation>
    <scope>NUCLEOTIDE SEQUENCE</scope>
    <source>
        <strain evidence="2">HUAS MG91</strain>
    </source>
</reference>
<name>A0AAU8J2T9_9ACTN</name>
<dbReference type="AlphaFoldDB" id="A0AAU8J2T9"/>
<protein>
    <recommendedName>
        <fullName evidence="3">Acyl-CoA carboxylase subunit epsilon</fullName>
    </recommendedName>
</protein>
<proteinExistence type="predicted"/>